<protein>
    <submittedName>
        <fullName evidence="1">Uncharacterized protein</fullName>
    </submittedName>
</protein>
<name>A0A7W7ZUL5_9BACT</name>
<dbReference type="Proteomes" id="UP000584867">
    <property type="component" value="Unassembled WGS sequence"/>
</dbReference>
<comment type="caution">
    <text evidence="1">The sequence shown here is derived from an EMBL/GenBank/DDBJ whole genome shotgun (WGS) entry which is preliminary data.</text>
</comment>
<dbReference type="RefSeq" id="WP_184259956.1">
    <property type="nucleotide sequence ID" value="NZ_JACHIO010000027.1"/>
</dbReference>
<organism evidence="1 2">
    <name type="scientific">Granulicella mallensis</name>
    <dbReference type="NCBI Taxonomy" id="940614"/>
    <lineage>
        <taxon>Bacteria</taxon>
        <taxon>Pseudomonadati</taxon>
        <taxon>Acidobacteriota</taxon>
        <taxon>Terriglobia</taxon>
        <taxon>Terriglobales</taxon>
        <taxon>Acidobacteriaceae</taxon>
        <taxon>Granulicella</taxon>
    </lineage>
</organism>
<sequence>MMLADWTAECSADAPTLVVPWSDPDSTAHFVDLRAEPYDIAEIPEAERFPPLGRALRALNATRSPFLTAKCDTWQMSATSHADDLEALRMELDLDPEATHFGFASYIDLLWRERPVFASAHQQQDRLDRIVRRAQRLPHNAAALECVLRPALLDLNGPLEGFAVTLYVTALGTDAEEALHRWAAALEDVVALLRGKELEATRGSATIDGADAFPLRVRHVG</sequence>
<evidence type="ECO:0000313" key="2">
    <source>
        <dbReference type="Proteomes" id="UP000584867"/>
    </source>
</evidence>
<dbReference type="AlphaFoldDB" id="A0A7W7ZUL5"/>
<evidence type="ECO:0000313" key="1">
    <source>
        <dbReference type="EMBL" id="MBB5066400.1"/>
    </source>
</evidence>
<accession>A0A7W7ZUL5</accession>
<reference evidence="1 2" key="1">
    <citation type="submission" date="2020-08" db="EMBL/GenBank/DDBJ databases">
        <title>Genomic Encyclopedia of Type Strains, Phase IV (KMG-V): Genome sequencing to study the core and pangenomes of soil and plant-associated prokaryotes.</title>
        <authorList>
            <person name="Whitman W."/>
        </authorList>
    </citation>
    <scope>NUCLEOTIDE SEQUENCE [LARGE SCALE GENOMIC DNA]</scope>
    <source>
        <strain evidence="1 2">X5P3</strain>
    </source>
</reference>
<gene>
    <name evidence="1" type="ORF">HDF15_004777</name>
</gene>
<proteinExistence type="predicted"/>
<dbReference type="EMBL" id="JACHIO010000027">
    <property type="protein sequence ID" value="MBB5066400.1"/>
    <property type="molecule type" value="Genomic_DNA"/>
</dbReference>